<gene>
    <name evidence="1" type="ORF">PF327_05335</name>
</gene>
<name>A0ABT7QRC1_9BACT</name>
<dbReference type="PROSITE" id="PS51257">
    <property type="entry name" value="PROKAR_LIPOPROTEIN"/>
    <property type="match status" value="1"/>
</dbReference>
<organism evidence="1 2">
    <name type="scientific">Sulfurovum xiamenensis</name>
    <dbReference type="NCBI Taxonomy" id="3019066"/>
    <lineage>
        <taxon>Bacteria</taxon>
        <taxon>Pseudomonadati</taxon>
        <taxon>Campylobacterota</taxon>
        <taxon>Epsilonproteobacteria</taxon>
        <taxon>Campylobacterales</taxon>
        <taxon>Sulfurovaceae</taxon>
        <taxon>Sulfurovum</taxon>
    </lineage>
</organism>
<evidence type="ECO:0000313" key="1">
    <source>
        <dbReference type="EMBL" id="MDM5263616.1"/>
    </source>
</evidence>
<evidence type="ECO:0008006" key="3">
    <source>
        <dbReference type="Google" id="ProtNLM"/>
    </source>
</evidence>
<proteinExistence type="predicted"/>
<keyword evidence="2" id="KW-1185">Reference proteome</keyword>
<dbReference type="Proteomes" id="UP001169066">
    <property type="component" value="Unassembled WGS sequence"/>
</dbReference>
<comment type="caution">
    <text evidence="1">The sequence shown here is derived from an EMBL/GenBank/DDBJ whole genome shotgun (WGS) entry which is preliminary data.</text>
</comment>
<protein>
    <recommendedName>
        <fullName evidence="3">Lipoprotein</fullName>
    </recommendedName>
</protein>
<dbReference type="RefSeq" id="WP_289401599.1">
    <property type="nucleotide sequence ID" value="NZ_JAQIBC010000002.1"/>
</dbReference>
<evidence type="ECO:0000313" key="2">
    <source>
        <dbReference type="Proteomes" id="UP001169066"/>
    </source>
</evidence>
<reference evidence="1" key="1">
    <citation type="submission" date="2023-01" db="EMBL/GenBank/DDBJ databases">
        <title>Sulfurovum sp. XTW-4 genome assembly.</title>
        <authorList>
            <person name="Wang J."/>
        </authorList>
    </citation>
    <scope>NUCLEOTIDE SEQUENCE</scope>
    <source>
        <strain evidence="1">XTW-4</strain>
    </source>
</reference>
<accession>A0ABT7QRC1</accession>
<dbReference type="EMBL" id="JAQIBC010000002">
    <property type="protein sequence ID" value="MDM5263616.1"/>
    <property type="molecule type" value="Genomic_DNA"/>
</dbReference>
<sequence>MKKLIMILTFLGFTGCAHDNVMELEGRVAMKGSSPHTYVSIKDTKTQTSYKIQNQAKFDLMKKQNQTIKVKAVLIKEAIGPGFPAVIEVVEVQ</sequence>